<gene>
    <name evidence="1" type="primary">ga21915</name>
    <name evidence="1" type="ORF">PR202_ga21915</name>
</gene>
<keyword evidence="2" id="KW-1185">Reference proteome</keyword>
<reference evidence="1" key="1">
    <citation type="journal article" date="2018" name="DNA Res.">
        <title>Multiple hybrid de novo genome assembly of finger millet, an orphan allotetraploid crop.</title>
        <authorList>
            <person name="Hatakeyama M."/>
            <person name="Aluri S."/>
            <person name="Balachadran M.T."/>
            <person name="Sivarajan S.R."/>
            <person name="Patrignani A."/>
            <person name="Gruter S."/>
            <person name="Poveda L."/>
            <person name="Shimizu-Inatsugi R."/>
            <person name="Baeten J."/>
            <person name="Francoijs K.J."/>
            <person name="Nataraja K.N."/>
            <person name="Reddy Y.A.N."/>
            <person name="Phadnis S."/>
            <person name="Ravikumar R.L."/>
            <person name="Schlapbach R."/>
            <person name="Sreeman S.M."/>
            <person name="Shimizu K.K."/>
        </authorList>
    </citation>
    <scope>NUCLEOTIDE SEQUENCE</scope>
</reference>
<sequence length="78" mass="8113">MSGGVGSQIWQPANYGKDSIIILGAWTLWRHRNDCVFNGTSPNIATTLIMAGDEKCMLSLAGAKALTALPIHSGVAGG</sequence>
<protein>
    <submittedName>
        <fullName evidence="1">Uncharacterized protein</fullName>
    </submittedName>
</protein>
<organism evidence="1 2">
    <name type="scientific">Eleusine coracana subsp. coracana</name>
    <dbReference type="NCBI Taxonomy" id="191504"/>
    <lineage>
        <taxon>Eukaryota</taxon>
        <taxon>Viridiplantae</taxon>
        <taxon>Streptophyta</taxon>
        <taxon>Embryophyta</taxon>
        <taxon>Tracheophyta</taxon>
        <taxon>Spermatophyta</taxon>
        <taxon>Magnoliopsida</taxon>
        <taxon>Liliopsida</taxon>
        <taxon>Poales</taxon>
        <taxon>Poaceae</taxon>
        <taxon>PACMAD clade</taxon>
        <taxon>Chloridoideae</taxon>
        <taxon>Cynodonteae</taxon>
        <taxon>Eleusininae</taxon>
        <taxon>Eleusine</taxon>
    </lineage>
</organism>
<reference evidence="1" key="2">
    <citation type="submission" date="2021-12" db="EMBL/GenBank/DDBJ databases">
        <title>Resequencing data analysis of finger millet.</title>
        <authorList>
            <person name="Hatakeyama M."/>
            <person name="Aluri S."/>
            <person name="Balachadran M.T."/>
            <person name="Sivarajan S.R."/>
            <person name="Poveda L."/>
            <person name="Shimizu-Inatsugi R."/>
            <person name="Schlapbach R."/>
            <person name="Sreeman S.M."/>
            <person name="Shimizu K.K."/>
        </authorList>
    </citation>
    <scope>NUCLEOTIDE SEQUENCE</scope>
</reference>
<evidence type="ECO:0000313" key="1">
    <source>
        <dbReference type="EMBL" id="GJN04371.1"/>
    </source>
</evidence>
<dbReference type="AlphaFoldDB" id="A0AAV5D269"/>
<dbReference type="EMBL" id="BQKI01000011">
    <property type="protein sequence ID" value="GJN04371.1"/>
    <property type="molecule type" value="Genomic_DNA"/>
</dbReference>
<evidence type="ECO:0000313" key="2">
    <source>
        <dbReference type="Proteomes" id="UP001054889"/>
    </source>
</evidence>
<comment type="caution">
    <text evidence="1">The sequence shown here is derived from an EMBL/GenBank/DDBJ whole genome shotgun (WGS) entry which is preliminary data.</text>
</comment>
<dbReference type="Proteomes" id="UP001054889">
    <property type="component" value="Unassembled WGS sequence"/>
</dbReference>
<accession>A0AAV5D269</accession>
<proteinExistence type="predicted"/>
<name>A0AAV5D269_ELECO</name>